<evidence type="ECO:0000256" key="7">
    <source>
        <dbReference type="RuleBase" id="RU003845"/>
    </source>
</evidence>
<keyword evidence="8" id="KW-0175">Coiled coil</keyword>
<sequence>MIDLSATNSLKGYLYKWTNYLKGYQKRWFVLQNELLSYYRSQAEVSHTCRGTINLANAKIVSTGSTTFVISNSSTQTFHLKASNEIEQKKWVAALTIGKAKALALGKNDEDSDGWTEEDDSESDWHLSRLAREDGPRLIEQALVHFDARISDLQHYQETLKRKSDDLQKSVSELEAATEPSEIIEHFSNVKDRIAVYRVASMAMVNSCADFLAYARVQSKRWHRCFTAQADRRGRLEQLVEDLAKQLRQLETQVRQKNSYAGFTFPGAIPGQAVPVSSCQRLEAARNKTEVGGAKGEPARGGTLTLKTRTSRVSGDEAGAGIVSSDDEDFFDAEEVGSQFDVTLPVFASPTKEKAHDAAAASVGEEGAPSETAIGDSSVPVGTDLAMEYESDVDESEALDEDRESFDELLPDSNQTGQRRFTRTMEARVIQKYGWGKTSSTESPIGGGSAGVHVPVSPPQGGKIVPIRKPIRRRTTIPPKPNISLNLWSILKNCIGKELTKIAMPVRYHGPSQLLRSNSQWHSYSRKRFSCPSTAYNAPCINVNDAQLQAVNTFTYLGNNLSRSAKIDDKVAHQIVKANQAFDRIQNIVWNRHSLRLSTKLKMYKTAILPTLFYGAETWTVNFSEPLSMLQRLTENFEYYDCLDRAVACSDPFEQLACVAAFTVSSYACTAVRVNKPFNPLLSETYECDRTDDMGWRSLAEQVSHHPPVAALHCESDAWYTWFDFSMSTKFRGKYLQIEPIGTCHLVLRRTGHHFTWNKIPLTVHNIIVGKLWIDNAGIIDVTNHTTGDQCRLTIKPYSYFTSEPPHRVTGAVSDSKGNVHGIINGTWDEYIEYAPVVSSFRGDGRKPVLETGPARQLWRVRPLPPDAEKMYNFTQLAIELNDPAESDDVCPTDTRLRPDQRLMEQGRWDEANLEKVRLEEKQRARRRQMALESLSLLDPATSQRSGDVQSASGIPPNVQDIIDRAYEPIWFERVVDKDTKQEMMKFKGTYWDCKARKDWSMCPDIY</sequence>
<dbReference type="SUPFAM" id="SSF144000">
    <property type="entry name" value="Oxysterol-binding protein-like"/>
    <property type="match status" value="2"/>
</dbReference>
<dbReference type="InterPro" id="IPR000648">
    <property type="entry name" value="Oxysterol-bd"/>
</dbReference>
<proteinExistence type="inferred from homology"/>
<feature type="region of interest" description="Disordered" evidence="9">
    <location>
        <begin position="437"/>
        <end position="465"/>
    </location>
</feature>
<evidence type="ECO:0000256" key="5">
    <source>
        <dbReference type="ARBA" id="ARBA00023121"/>
    </source>
</evidence>
<dbReference type="GO" id="GO:0120009">
    <property type="term" value="P:intermembrane lipid transfer"/>
    <property type="evidence" value="ECO:0007669"/>
    <property type="project" value="UniProtKB-ARBA"/>
</dbReference>
<evidence type="ECO:0000256" key="3">
    <source>
        <dbReference type="ARBA" id="ARBA00022553"/>
    </source>
</evidence>
<evidence type="ECO:0000313" key="13">
    <source>
        <dbReference type="WBParaSite" id="SSLN_0000555901-mRNA-1"/>
    </source>
</evidence>
<feature type="coiled-coil region" evidence="8">
    <location>
        <begin position="233"/>
        <end position="260"/>
    </location>
</feature>
<dbReference type="PROSITE" id="PS01013">
    <property type="entry name" value="OSBP"/>
    <property type="match status" value="1"/>
</dbReference>
<dbReference type="AlphaFoldDB" id="A0A183SMD7"/>
<dbReference type="GO" id="GO:0097038">
    <property type="term" value="C:perinuclear endoplasmic reticulum"/>
    <property type="evidence" value="ECO:0007669"/>
    <property type="project" value="TreeGrafter"/>
</dbReference>
<dbReference type="Proteomes" id="UP000275846">
    <property type="component" value="Unassembled WGS sequence"/>
</dbReference>
<evidence type="ECO:0000256" key="9">
    <source>
        <dbReference type="SAM" id="MobiDB-lite"/>
    </source>
</evidence>
<reference evidence="13" key="1">
    <citation type="submission" date="2016-06" db="UniProtKB">
        <authorList>
            <consortium name="WormBaseParasite"/>
        </authorList>
    </citation>
    <scope>IDENTIFICATION</scope>
</reference>
<keyword evidence="2 7" id="KW-0813">Transport</keyword>
<comment type="similarity">
    <text evidence="1 6">Belongs to the OSBP family.</text>
</comment>
<feature type="domain" description="PH" evidence="10">
    <location>
        <begin position="7"/>
        <end position="100"/>
    </location>
</feature>
<dbReference type="Gene3D" id="2.30.29.30">
    <property type="entry name" value="Pleckstrin-homology domain (PH domain)/Phosphotyrosine-binding domain (PTB)"/>
    <property type="match status" value="1"/>
</dbReference>
<feature type="region of interest" description="Disordered" evidence="9">
    <location>
        <begin position="393"/>
        <end position="414"/>
    </location>
</feature>
<feature type="region of interest" description="Disordered" evidence="9">
    <location>
        <begin position="357"/>
        <end position="381"/>
    </location>
</feature>
<dbReference type="FunFam" id="2.40.160.120:FF:000001">
    <property type="entry name" value="Oxysterol-binding protein"/>
    <property type="match status" value="1"/>
</dbReference>
<dbReference type="PANTHER" id="PTHR10972">
    <property type="entry name" value="OXYSTEROL-BINDING PROTEIN-RELATED"/>
    <property type="match status" value="1"/>
</dbReference>
<organism evidence="13">
    <name type="scientific">Schistocephalus solidus</name>
    <name type="common">Tapeworm</name>
    <dbReference type="NCBI Taxonomy" id="70667"/>
    <lineage>
        <taxon>Eukaryota</taxon>
        <taxon>Metazoa</taxon>
        <taxon>Spiralia</taxon>
        <taxon>Lophotrochozoa</taxon>
        <taxon>Platyhelminthes</taxon>
        <taxon>Cestoda</taxon>
        <taxon>Eucestoda</taxon>
        <taxon>Diphyllobothriidea</taxon>
        <taxon>Diphyllobothriidae</taxon>
        <taxon>Schistocephalus</taxon>
    </lineage>
</organism>
<evidence type="ECO:0000313" key="12">
    <source>
        <dbReference type="Proteomes" id="UP000275846"/>
    </source>
</evidence>
<evidence type="ECO:0000313" key="11">
    <source>
        <dbReference type="EMBL" id="VDL91770.1"/>
    </source>
</evidence>
<dbReference type="WBParaSite" id="SSLN_0000555901-mRNA-1">
    <property type="protein sequence ID" value="SSLN_0000555901-mRNA-1"/>
    <property type="gene ID" value="SSLN_0000555901"/>
</dbReference>
<evidence type="ECO:0000256" key="8">
    <source>
        <dbReference type="SAM" id="Coils"/>
    </source>
</evidence>
<dbReference type="PROSITE" id="PS50003">
    <property type="entry name" value="PH_DOMAIN"/>
    <property type="match status" value="1"/>
</dbReference>
<dbReference type="GO" id="GO:0005886">
    <property type="term" value="C:plasma membrane"/>
    <property type="evidence" value="ECO:0007669"/>
    <property type="project" value="TreeGrafter"/>
</dbReference>
<dbReference type="SMR" id="A0A183SMD7"/>
<keyword evidence="12" id="KW-1185">Reference proteome</keyword>
<dbReference type="InterPro" id="IPR011993">
    <property type="entry name" value="PH-like_dom_sf"/>
</dbReference>
<accession>A0A183SMD7</accession>
<reference evidence="11 12" key="2">
    <citation type="submission" date="2018-11" db="EMBL/GenBank/DDBJ databases">
        <authorList>
            <consortium name="Pathogen Informatics"/>
        </authorList>
    </citation>
    <scope>NUCLEOTIDE SEQUENCE [LARGE SCALE GENOMIC DNA]</scope>
    <source>
        <strain evidence="11 12">NST_G2</strain>
    </source>
</reference>
<dbReference type="InterPro" id="IPR001849">
    <property type="entry name" value="PH_domain"/>
</dbReference>
<evidence type="ECO:0000256" key="1">
    <source>
        <dbReference type="ARBA" id="ARBA00008842"/>
    </source>
</evidence>
<dbReference type="SMART" id="SM00233">
    <property type="entry name" value="PH"/>
    <property type="match status" value="1"/>
</dbReference>
<evidence type="ECO:0000256" key="6">
    <source>
        <dbReference type="RuleBase" id="RU003844"/>
    </source>
</evidence>
<keyword evidence="5" id="KW-0446">Lipid-binding</keyword>
<dbReference type="Pfam" id="PF00169">
    <property type="entry name" value="PH"/>
    <property type="match status" value="1"/>
</dbReference>
<dbReference type="GO" id="GO:0005829">
    <property type="term" value="C:cytosol"/>
    <property type="evidence" value="ECO:0007669"/>
    <property type="project" value="TreeGrafter"/>
</dbReference>
<evidence type="ECO:0000256" key="4">
    <source>
        <dbReference type="ARBA" id="ARBA00023055"/>
    </source>
</evidence>
<dbReference type="Pfam" id="PF01237">
    <property type="entry name" value="Oxysterol_BP"/>
    <property type="match status" value="1"/>
</dbReference>
<dbReference type="CDD" id="cd13284">
    <property type="entry name" value="PH_OSBP_ORP4"/>
    <property type="match status" value="1"/>
</dbReference>
<keyword evidence="4 7" id="KW-0445">Lipid transport</keyword>
<evidence type="ECO:0000259" key="10">
    <source>
        <dbReference type="PROSITE" id="PS50003"/>
    </source>
</evidence>
<dbReference type="OrthoDB" id="1854502at2759"/>
<keyword evidence="3" id="KW-0597">Phosphoprotein</keyword>
<dbReference type="PANTHER" id="PTHR10972:SF205">
    <property type="entry name" value="OXYSTEROL-BINDING PROTEIN 1"/>
    <property type="match status" value="1"/>
</dbReference>
<protein>
    <recommendedName>
        <fullName evidence="7">Oxysterol-binding protein</fullName>
    </recommendedName>
</protein>
<name>A0A183SMD7_SCHSO</name>
<dbReference type="Gene3D" id="2.40.160.120">
    <property type="match status" value="1"/>
</dbReference>
<dbReference type="STRING" id="70667.A0A183SMD7"/>
<evidence type="ECO:0000256" key="2">
    <source>
        <dbReference type="ARBA" id="ARBA00022448"/>
    </source>
</evidence>
<dbReference type="EMBL" id="UYSU01033226">
    <property type="protein sequence ID" value="VDL91770.1"/>
    <property type="molecule type" value="Genomic_DNA"/>
</dbReference>
<dbReference type="GO" id="GO:0032934">
    <property type="term" value="F:sterol binding"/>
    <property type="evidence" value="ECO:0007669"/>
    <property type="project" value="TreeGrafter"/>
</dbReference>
<feature type="compositionally biased region" description="Acidic residues" evidence="9">
    <location>
        <begin position="393"/>
        <end position="410"/>
    </location>
</feature>
<dbReference type="InterPro" id="IPR037239">
    <property type="entry name" value="OSBP_sf"/>
</dbReference>
<gene>
    <name evidence="11" type="ORF">SSLN_LOCUS5385</name>
</gene>
<dbReference type="InterPro" id="IPR018494">
    <property type="entry name" value="Oxysterol-bd_CS"/>
</dbReference>
<dbReference type="SUPFAM" id="SSF50729">
    <property type="entry name" value="PH domain-like"/>
    <property type="match status" value="1"/>
</dbReference>